<proteinExistence type="predicted"/>
<accession>A0A183BE61</accession>
<keyword evidence="3" id="KW-1185">Reference proteome</keyword>
<organism evidence="4">
    <name type="scientific">Echinostoma caproni</name>
    <dbReference type="NCBI Taxonomy" id="27848"/>
    <lineage>
        <taxon>Eukaryota</taxon>
        <taxon>Metazoa</taxon>
        <taxon>Spiralia</taxon>
        <taxon>Lophotrochozoa</taxon>
        <taxon>Platyhelminthes</taxon>
        <taxon>Trematoda</taxon>
        <taxon>Digenea</taxon>
        <taxon>Plagiorchiida</taxon>
        <taxon>Echinostomata</taxon>
        <taxon>Echinostomatoidea</taxon>
        <taxon>Echinostomatidae</taxon>
        <taxon>Echinostoma</taxon>
    </lineage>
</organism>
<dbReference type="WBParaSite" id="ECPE_0001754101-mRNA-1">
    <property type="protein sequence ID" value="ECPE_0001754101-mRNA-1"/>
    <property type="gene ID" value="ECPE_0001754101"/>
</dbReference>
<feature type="region of interest" description="Disordered" evidence="1">
    <location>
        <begin position="98"/>
        <end position="119"/>
    </location>
</feature>
<evidence type="ECO:0000313" key="3">
    <source>
        <dbReference type="Proteomes" id="UP000272942"/>
    </source>
</evidence>
<feature type="compositionally biased region" description="Polar residues" evidence="1">
    <location>
        <begin position="101"/>
        <end position="119"/>
    </location>
</feature>
<reference evidence="4" key="1">
    <citation type="submission" date="2016-06" db="UniProtKB">
        <authorList>
            <consortium name="WormBaseParasite"/>
        </authorList>
    </citation>
    <scope>IDENTIFICATION</scope>
</reference>
<gene>
    <name evidence="2" type="ORF">ECPE_LOCUS17496</name>
</gene>
<evidence type="ECO:0000256" key="1">
    <source>
        <dbReference type="SAM" id="MobiDB-lite"/>
    </source>
</evidence>
<sequence length="164" mass="17317">MKNLIVKAALSPCEDSGINLFSRGRMSDLDYADKGVLLSEDPGMPDPFTAAVAAAVTGSSAAQAEYYQAYQQYYQQYYASQYAAQFYAASSATDTSTTSAGLTSISGDRGTTTSSSNHESIVQQNAVLDEVASQLYARALQRAHGRGSQEYAPAGVAEAPTSLL</sequence>
<name>A0A183BE61_9TREM</name>
<dbReference type="Proteomes" id="UP000272942">
    <property type="component" value="Unassembled WGS sequence"/>
</dbReference>
<protein>
    <submittedName>
        <fullName evidence="4">RNA binding motif protein 14</fullName>
    </submittedName>
</protein>
<evidence type="ECO:0000313" key="2">
    <source>
        <dbReference type="EMBL" id="VDP94790.1"/>
    </source>
</evidence>
<dbReference type="OrthoDB" id="413835at2759"/>
<evidence type="ECO:0000313" key="4">
    <source>
        <dbReference type="WBParaSite" id="ECPE_0001754101-mRNA-1"/>
    </source>
</evidence>
<dbReference type="EMBL" id="UZAN01069628">
    <property type="protein sequence ID" value="VDP94790.1"/>
    <property type="molecule type" value="Genomic_DNA"/>
</dbReference>
<reference evidence="2 3" key="2">
    <citation type="submission" date="2018-11" db="EMBL/GenBank/DDBJ databases">
        <authorList>
            <consortium name="Pathogen Informatics"/>
        </authorList>
    </citation>
    <scope>NUCLEOTIDE SEQUENCE [LARGE SCALE GENOMIC DNA]</scope>
    <source>
        <strain evidence="2 3">Egypt</strain>
    </source>
</reference>
<dbReference type="AlphaFoldDB" id="A0A183BE61"/>